<gene>
    <name evidence="2" type="ORF">ABNK63_06525</name>
</gene>
<dbReference type="EMBL" id="CP157948">
    <property type="protein sequence ID" value="XBS91287.1"/>
    <property type="molecule type" value="Genomic_DNA"/>
</dbReference>
<sequence>MPMVRFRLIGSRADADAVIATLHGLDRIEHVEEIDDLISGMRDDSSSSDSVSDSEGHVYRIEVDTPDDGVADDVRARAEEAAGEAAAGIEFVDEF</sequence>
<dbReference type="AlphaFoldDB" id="A0AAU7QPJ8"/>
<name>A0AAU7QPJ8_9GAMM</name>
<accession>A0AAU7QPJ8</accession>
<proteinExistence type="predicted"/>
<organism evidence="2">
    <name type="scientific">Rhodanobacter sp. IGA1.0</name>
    <dbReference type="NCBI Taxonomy" id="3158582"/>
    <lineage>
        <taxon>Bacteria</taxon>
        <taxon>Pseudomonadati</taxon>
        <taxon>Pseudomonadota</taxon>
        <taxon>Gammaproteobacteria</taxon>
        <taxon>Lysobacterales</taxon>
        <taxon>Rhodanobacteraceae</taxon>
        <taxon>Rhodanobacter</taxon>
    </lineage>
</organism>
<evidence type="ECO:0000256" key="1">
    <source>
        <dbReference type="SAM" id="MobiDB-lite"/>
    </source>
</evidence>
<evidence type="ECO:0000313" key="2">
    <source>
        <dbReference type="EMBL" id="XBS91287.1"/>
    </source>
</evidence>
<dbReference type="RefSeq" id="WP_007804962.1">
    <property type="nucleotide sequence ID" value="NZ_CP157948.1"/>
</dbReference>
<feature type="region of interest" description="Disordered" evidence="1">
    <location>
        <begin position="39"/>
        <end position="60"/>
    </location>
</feature>
<reference evidence="2" key="1">
    <citation type="submission" date="2024-06" db="EMBL/GenBank/DDBJ databases">
        <authorList>
            <person name="Sun Y."/>
        </authorList>
    </citation>
    <scope>NUCLEOTIDE SEQUENCE</scope>
    <source>
        <strain evidence="2">IGA1.0</strain>
    </source>
</reference>
<protein>
    <submittedName>
        <fullName evidence="2">Uncharacterized protein</fullName>
    </submittedName>
</protein>